<name>A0A0C9Z451_9AGAM</name>
<dbReference type="AlphaFoldDB" id="A0A0C9Z451"/>
<keyword evidence="2" id="KW-1185">Reference proteome</keyword>
<dbReference type="HOGENOM" id="CLU_2264783_0_0_1"/>
<gene>
    <name evidence="1" type="ORF">PISMIDRAFT_25344</name>
</gene>
<accession>A0A0C9Z451</accession>
<reference evidence="1 2" key="1">
    <citation type="submission" date="2014-04" db="EMBL/GenBank/DDBJ databases">
        <authorList>
            <consortium name="DOE Joint Genome Institute"/>
            <person name="Kuo A."/>
            <person name="Kohler A."/>
            <person name="Costa M.D."/>
            <person name="Nagy L.G."/>
            <person name="Floudas D."/>
            <person name="Copeland A."/>
            <person name="Barry K.W."/>
            <person name="Cichocki N."/>
            <person name="Veneault-Fourrey C."/>
            <person name="LaButti K."/>
            <person name="Lindquist E.A."/>
            <person name="Lipzen A."/>
            <person name="Lundell T."/>
            <person name="Morin E."/>
            <person name="Murat C."/>
            <person name="Sun H."/>
            <person name="Tunlid A."/>
            <person name="Henrissat B."/>
            <person name="Grigoriev I.V."/>
            <person name="Hibbett D.S."/>
            <person name="Martin F."/>
            <person name="Nordberg H.P."/>
            <person name="Cantor M.N."/>
            <person name="Hua S.X."/>
        </authorList>
    </citation>
    <scope>NUCLEOTIDE SEQUENCE [LARGE SCALE GENOMIC DNA]</scope>
    <source>
        <strain evidence="1 2">441</strain>
    </source>
</reference>
<reference evidence="2" key="2">
    <citation type="submission" date="2015-01" db="EMBL/GenBank/DDBJ databases">
        <title>Evolutionary Origins and Diversification of the Mycorrhizal Mutualists.</title>
        <authorList>
            <consortium name="DOE Joint Genome Institute"/>
            <consortium name="Mycorrhizal Genomics Consortium"/>
            <person name="Kohler A."/>
            <person name="Kuo A."/>
            <person name="Nagy L.G."/>
            <person name="Floudas D."/>
            <person name="Copeland A."/>
            <person name="Barry K.W."/>
            <person name="Cichocki N."/>
            <person name="Veneault-Fourrey C."/>
            <person name="LaButti K."/>
            <person name="Lindquist E.A."/>
            <person name="Lipzen A."/>
            <person name="Lundell T."/>
            <person name="Morin E."/>
            <person name="Murat C."/>
            <person name="Riley R."/>
            <person name="Ohm R."/>
            <person name="Sun H."/>
            <person name="Tunlid A."/>
            <person name="Henrissat B."/>
            <person name="Grigoriev I.V."/>
            <person name="Hibbett D.S."/>
            <person name="Martin F."/>
        </authorList>
    </citation>
    <scope>NUCLEOTIDE SEQUENCE [LARGE SCALE GENOMIC DNA]</scope>
    <source>
        <strain evidence="2">441</strain>
    </source>
</reference>
<evidence type="ECO:0000313" key="1">
    <source>
        <dbReference type="EMBL" id="KIK14798.1"/>
    </source>
</evidence>
<organism evidence="1 2">
    <name type="scientific">Pisolithus microcarpus 441</name>
    <dbReference type="NCBI Taxonomy" id="765257"/>
    <lineage>
        <taxon>Eukaryota</taxon>
        <taxon>Fungi</taxon>
        <taxon>Dikarya</taxon>
        <taxon>Basidiomycota</taxon>
        <taxon>Agaricomycotina</taxon>
        <taxon>Agaricomycetes</taxon>
        <taxon>Agaricomycetidae</taxon>
        <taxon>Boletales</taxon>
        <taxon>Sclerodermatineae</taxon>
        <taxon>Pisolithaceae</taxon>
        <taxon>Pisolithus</taxon>
    </lineage>
</organism>
<dbReference type="STRING" id="765257.A0A0C9Z451"/>
<dbReference type="Proteomes" id="UP000054018">
    <property type="component" value="Unassembled WGS sequence"/>
</dbReference>
<sequence>MTMALKPKRTWTKGGSPPIWVQSHQEICESLEYFCSYKSGVCLQDNSAEGYFLGSFAARGGKLVTGLDPKHGHGHQDQTASDKSVCAHLQNHTDRQPLVLLEG</sequence>
<protein>
    <submittedName>
        <fullName evidence="1">Uncharacterized protein</fullName>
    </submittedName>
</protein>
<evidence type="ECO:0000313" key="2">
    <source>
        <dbReference type="Proteomes" id="UP000054018"/>
    </source>
</evidence>
<dbReference type="EMBL" id="KN833922">
    <property type="protein sequence ID" value="KIK14798.1"/>
    <property type="molecule type" value="Genomic_DNA"/>
</dbReference>
<dbReference type="OrthoDB" id="2163491at2759"/>
<proteinExistence type="predicted"/>